<feature type="compositionally biased region" description="Polar residues" evidence="3">
    <location>
        <begin position="331"/>
        <end position="341"/>
    </location>
</feature>
<feature type="region of interest" description="Disordered" evidence="3">
    <location>
        <begin position="260"/>
        <end position="341"/>
    </location>
</feature>
<feature type="domain" description="SH3" evidence="6">
    <location>
        <begin position="67"/>
        <end position="129"/>
    </location>
</feature>
<dbReference type="VEuPathDB" id="FungiDB:Z520_10923"/>
<dbReference type="GO" id="GO:0005085">
    <property type="term" value="F:guanyl-nucleotide exchange factor activity"/>
    <property type="evidence" value="ECO:0007669"/>
    <property type="project" value="UniProtKB-KW"/>
</dbReference>
<dbReference type="SMART" id="SM00147">
    <property type="entry name" value="RasGEF"/>
    <property type="match status" value="1"/>
</dbReference>
<dbReference type="InterPro" id="IPR036028">
    <property type="entry name" value="SH3-like_dom_sf"/>
</dbReference>
<dbReference type="CDD" id="cd06224">
    <property type="entry name" value="REM"/>
    <property type="match status" value="1"/>
</dbReference>
<evidence type="ECO:0000256" key="1">
    <source>
        <dbReference type="ARBA" id="ARBA00022443"/>
    </source>
</evidence>
<dbReference type="SUPFAM" id="SSF50044">
    <property type="entry name" value="SH3-domain"/>
    <property type="match status" value="1"/>
</dbReference>
<feature type="compositionally biased region" description="Basic and acidic residues" evidence="3">
    <location>
        <begin position="29"/>
        <end position="39"/>
    </location>
</feature>
<feature type="domain" description="N-terminal Ras-GEF" evidence="5">
    <location>
        <begin position="692"/>
        <end position="813"/>
    </location>
</feature>
<dbReference type="InterPro" id="IPR001895">
    <property type="entry name" value="RASGEF_cat_dom"/>
</dbReference>
<dbReference type="Pfam" id="PF00617">
    <property type="entry name" value="RasGEF"/>
    <property type="match status" value="1"/>
</dbReference>
<dbReference type="Gene3D" id="1.20.870.10">
    <property type="entry name" value="Son of sevenless (SoS) protein Chain: S domain 1"/>
    <property type="match status" value="1"/>
</dbReference>
<accession>A0A0D2GUQ2</accession>
<feature type="compositionally biased region" description="Basic and acidic residues" evidence="3">
    <location>
        <begin position="655"/>
        <end position="670"/>
    </location>
</feature>
<feature type="region of interest" description="Disordered" evidence="3">
    <location>
        <begin position="1"/>
        <end position="50"/>
    </location>
</feature>
<feature type="compositionally biased region" description="Polar residues" evidence="3">
    <location>
        <begin position="269"/>
        <end position="321"/>
    </location>
</feature>
<proteinExistence type="predicted"/>
<keyword evidence="1" id="KW-0728">SH3 domain</keyword>
<dbReference type="Pfam" id="PF00618">
    <property type="entry name" value="RasGEF_N"/>
    <property type="match status" value="1"/>
</dbReference>
<feature type="compositionally biased region" description="Polar residues" evidence="3">
    <location>
        <begin position="632"/>
        <end position="650"/>
    </location>
</feature>
<dbReference type="PANTHER" id="PTHR23113:SF354">
    <property type="entry name" value="BUD SITE SELECTION PROTEIN 5"/>
    <property type="match status" value="1"/>
</dbReference>
<feature type="compositionally biased region" description="Polar residues" evidence="3">
    <location>
        <begin position="551"/>
        <end position="562"/>
    </location>
</feature>
<dbReference type="Proteomes" id="UP000053411">
    <property type="component" value="Unassembled WGS sequence"/>
</dbReference>
<dbReference type="OrthoDB" id="546434at2759"/>
<name>A0A0D2GUQ2_9EURO</name>
<dbReference type="Pfam" id="PF14604">
    <property type="entry name" value="SH3_9"/>
    <property type="match status" value="1"/>
</dbReference>
<evidence type="ECO:0000259" key="5">
    <source>
        <dbReference type="SMART" id="SM00229"/>
    </source>
</evidence>
<evidence type="ECO:0000256" key="3">
    <source>
        <dbReference type="SAM" id="MobiDB-lite"/>
    </source>
</evidence>
<evidence type="ECO:0000259" key="6">
    <source>
        <dbReference type="SMART" id="SM00326"/>
    </source>
</evidence>
<dbReference type="GO" id="GO:0005886">
    <property type="term" value="C:plasma membrane"/>
    <property type="evidence" value="ECO:0007669"/>
    <property type="project" value="TreeGrafter"/>
</dbReference>
<evidence type="ECO:0000256" key="2">
    <source>
        <dbReference type="ARBA" id="ARBA00022658"/>
    </source>
</evidence>
<feature type="domain" description="Ras-GEF" evidence="4">
    <location>
        <begin position="869"/>
        <end position="1117"/>
    </location>
</feature>
<organism evidence="7 8">
    <name type="scientific">Fonsecaea multimorphosa CBS 102226</name>
    <dbReference type="NCBI Taxonomy" id="1442371"/>
    <lineage>
        <taxon>Eukaryota</taxon>
        <taxon>Fungi</taxon>
        <taxon>Dikarya</taxon>
        <taxon>Ascomycota</taxon>
        <taxon>Pezizomycotina</taxon>
        <taxon>Eurotiomycetes</taxon>
        <taxon>Chaetothyriomycetidae</taxon>
        <taxon>Chaetothyriales</taxon>
        <taxon>Herpotrichiellaceae</taxon>
        <taxon>Fonsecaea</taxon>
    </lineage>
</organism>
<dbReference type="RefSeq" id="XP_016627403.1">
    <property type="nucleotide sequence ID" value="XM_016781414.1"/>
</dbReference>
<protein>
    <recommendedName>
        <fullName evidence="9">Ras-GEF domain-containing protein</fullName>
    </recommendedName>
</protein>
<dbReference type="CDD" id="cd00155">
    <property type="entry name" value="RasGEF"/>
    <property type="match status" value="1"/>
</dbReference>
<dbReference type="SMART" id="SM00229">
    <property type="entry name" value="RasGEFN"/>
    <property type="match status" value="1"/>
</dbReference>
<evidence type="ECO:0000313" key="7">
    <source>
        <dbReference type="EMBL" id="KIX93280.1"/>
    </source>
</evidence>
<dbReference type="InterPro" id="IPR036964">
    <property type="entry name" value="RASGEF_cat_dom_sf"/>
</dbReference>
<dbReference type="AlphaFoldDB" id="A0A0D2GUQ2"/>
<reference evidence="7 8" key="1">
    <citation type="submission" date="2015-01" db="EMBL/GenBank/DDBJ databases">
        <title>The Genome Sequence of Fonsecaea multimorphosa CBS 102226.</title>
        <authorList>
            <consortium name="The Broad Institute Genomics Platform"/>
            <person name="Cuomo C."/>
            <person name="de Hoog S."/>
            <person name="Gorbushina A."/>
            <person name="Stielow B."/>
            <person name="Teixiera M."/>
            <person name="Abouelleil A."/>
            <person name="Chapman S.B."/>
            <person name="Priest M."/>
            <person name="Young S.K."/>
            <person name="Wortman J."/>
            <person name="Nusbaum C."/>
            <person name="Birren B."/>
        </authorList>
    </citation>
    <scope>NUCLEOTIDE SEQUENCE [LARGE SCALE GENOMIC DNA]</scope>
    <source>
        <strain evidence="7 8">CBS 102226</strain>
    </source>
</reference>
<gene>
    <name evidence="7" type="ORF">Z520_10923</name>
</gene>
<dbReference type="PANTHER" id="PTHR23113">
    <property type="entry name" value="GUANINE NUCLEOTIDE EXCHANGE FACTOR"/>
    <property type="match status" value="1"/>
</dbReference>
<dbReference type="Gene3D" id="1.10.840.10">
    <property type="entry name" value="Ras guanine-nucleotide exchange factors catalytic domain"/>
    <property type="match status" value="1"/>
</dbReference>
<dbReference type="GeneID" id="27716669"/>
<dbReference type="EMBL" id="KN848095">
    <property type="protein sequence ID" value="KIX93280.1"/>
    <property type="molecule type" value="Genomic_DNA"/>
</dbReference>
<evidence type="ECO:0008006" key="9">
    <source>
        <dbReference type="Google" id="ProtNLM"/>
    </source>
</evidence>
<feature type="region of interest" description="Disordered" evidence="3">
    <location>
        <begin position="492"/>
        <end position="568"/>
    </location>
</feature>
<dbReference type="InterPro" id="IPR000651">
    <property type="entry name" value="Ras-like_Gua-exchang_fac_N"/>
</dbReference>
<dbReference type="InterPro" id="IPR008937">
    <property type="entry name" value="Ras-like_GEF"/>
</dbReference>
<feature type="region of interest" description="Disordered" evidence="3">
    <location>
        <begin position="1114"/>
        <end position="1133"/>
    </location>
</feature>
<dbReference type="InterPro" id="IPR023578">
    <property type="entry name" value="Ras_GEF_dom_sf"/>
</dbReference>
<evidence type="ECO:0000313" key="8">
    <source>
        <dbReference type="Proteomes" id="UP000053411"/>
    </source>
</evidence>
<evidence type="ECO:0000259" key="4">
    <source>
        <dbReference type="SMART" id="SM00147"/>
    </source>
</evidence>
<dbReference type="SUPFAM" id="SSF48366">
    <property type="entry name" value="Ras GEF"/>
    <property type="match status" value="1"/>
</dbReference>
<dbReference type="SMART" id="SM00326">
    <property type="entry name" value="SH3"/>
    <property type="match status" value="1"/>
</dbReference>
<dbReference type="STRING" id="1442371.A0A0D2GUQ2"/>
<keyword evidence="8" id="KW-1185">Reference proteome</keyword>
<dbReference type="GO" id="GO:0007265">
    <property type="term" value="P:Ras protein signal transduction"/>
    <property type="evidence" value="ECO:0007669"/>
    <property type="project" value="TreeGrafter"/>
</dbReference>
<feature type="compositionally biased region" description="Low complexity" evidence="3">
    <location>
        <begin position="591"/>
        <end position="600"/>
    </location>
</feature>
<keyword evidence="2" id="KW-0344">Guanine-nucleotide releasing factor</keyword>
<sequence>MHEPQPSGIYVAPLRIRKSSDDDEDDDGEDHRPSVKMEDSGLANTNPRPTSIESLADMASSRARFHNYLRALYPFQPSSPHSSTTVTLPLNAGDIILVHSVHINGWADGTLLETGARGWLPTNYCEGYDYAAMRPLLKALTEFWDLVRCASDSNLSLFRNQDYMRGLVAGVRALLERSNCLTRDCSLVKKHDAIRRTRKNLLSDLALLVRAAKELQQVVMGHAASKDTLDIRLDDMLLKAFRIVTRAVLFYDVWTEQADASPGAATRPPDSSSESIAIMQSQRSAKSQATVRREASTSVTAKASGTTVLSKRSSHSSTGNPTHMRRHSSITHRMSYSRGTSQKNSNLISEFLNRSYDEFLTVLASFLGSHMQSRSSSELLLTTQNAVRACRQLFAVVETVIDRDYSTSRPLVQAKDSMYDAITELVHAARQVFKPIRSMDDDLIYSPDEAHSLVQAATACVSAAGRCVTRTKATLEEIGDFEIENLSYLLGRSSGGSSTPEPTNFEPPPSERLTTSSAMTSAIADRTERLEERPRIVVNQGLLTPPLSITPAESPSTASGSVPPTPKDDVVAEIIRSSPLHSAPFAHQNISSSSPVSSQSTDVRHHRKSGPHTVGGSTSSDSSFERIERRSNPSNLSSASTRVTSVQEDLSLSLKAHDSRPSHDGGVRESPDDEDAEAEILVQTYSQELVFNREGIIVGGTLNALVEKLTAPDSAPDMSFVTTIYLTFRLFATPVNFARSLIYRFEYVGENLSIAGPVRLRVYNVFKGWMESHWRHDCDDTALPVIVGFARESLTVVLPMAGNRILELAEKVATSHAPIVPRVLSAIGKTSTSTAAYIDPSTPLPNPVISKSQLTALRAWKMGGPSVSILDFDPLELARQITLKTSKIFCSILPEELLGTEWTKRSSSLAVNVRAMSTLSTDISNLVSDSVLQLEEPKKRAAIVKQWVKIANKCLDLRNFDTVMAIVCALDSTNIKRMKKTWECVPQKTKSIFDEMCKMVDVARNYAVLRQRIQSQLPPCLPFIGVYLTDLTMVDSANPSTRPLSTDGGQASVINLDKHMKTAKIISELQKFQIPYRFAEVSELQTWMQDQLIRVRSAGDKSFQLHYRRSLILEPREPSRSPNPETATGKDRERFDFFTWAHLGTKEKSVSVSS</sequence>
<dbReference type="Gene3D" id="2.30.30.40">
    <property type="entry name" value="SH3 Domains"/>
    <property type="match status" value="1"/>
</dbReference>
<feature type="region of interest" description="Disordered" evidence="3">
    <location>
        <begin position="582"/>
        <end position="674"/>
    </location>
</feature>
<dbReference type="InterPro" id="IPR001452">
    <property type="entry name" value="SH3_domain"/>
</dbReference>
<feature type="compositionally biased region" description="Basic and acidic residues" evidence="3">
    <location>
        <begin position="525"/>
        <end position="535"/>
    </location>
</feature>